<gene>
    <name evidence="2" type="ORF">R54839_PPFHFPJH_00553</name>
</gene>
<dbReference type="Proteomes" id="UP001314261">
    <property type="component" value="Unassembled WGS sequence"/>
</dbReference>
<comment type="caution">
    <text evidence="2">The sequence shown here is derived from an EMBL/GenBank/DDBJ whole genome shotgun (WGS) entry which is preliminary data.</text>
</comment>
<dbReference type="Pfam" id="PF05119">
    <property type="entry name" value="Terminase_4"/>
    <property type="match status" value="1"/>
</dbReference>
<evidence type="ECO:0000313" key="3">
    <source>
        <dbReference type="Proteomes" id="UP001314261"/>
    </source>
</evidence>
<name>A0ABM9MQT4_9LACO</name>
<proteinExistence type="predicted"/>
<keyword evidence="3" id="KW-1185">Reference proteome</keyword>
<feature type="compositionally biased region" description="Basic and acidic residues" evidence="1">
    <location>
        <begin position="11"/>
        <end position="35"/>
    </location>
</feature>
<dbReference type="RefSeq" id="WP_338345980.1">
    <property type="nucleotide sequence ID" value="NZ_CAUZLR010000002.1"/>
</dbReference>
<accession>A0ABM9MQT4</accession>
<sequence>MPRKAKITTSDSDRAYQRQRTEALKEANSEMTKLSEKPPLHLKGVANRLWATLVPELNKLGYITSSDNATVEAFCINYSVMREAYDSIKEVGAIYENQGKYYKNPATAVLNDATGKVKSLGGELGLSPSSRATLIERANDSDSSLTGDDLVKMFGDS</sequence>
<evidence type="ECO:0000256" key="1">
    <source>
        <dbReference type="SAM" id="MobiDB-lite"/>
    </source>
</evidence>
<protein>
    <submittedName>
        <fullName evidence="2">Small subunit</fullName>
    </submittedName>
</protein>
<evidence type="ECO:0000313" key="2">
    <source>
        <dbReference type="EMBL" id="CAK1233494.1"/>
    </source>
</evidence>
<feature type="region of interest" description="Disordered" evidence="1">
    <location>
        <begin position="1"/>
        <end position="35"/>
    </location>
</feature>
<dbReference type="InterPro" id="IPR006448">
    <property type="entry name" value="Phage_term_ssu_P27"/>
</dbReference>
<dbReference type="NCBIfam" id="TIGR01558">
    <property type="entry name" value="sm_term_P27"/>
    <property type="match status" value="1"/>
</dbReference>
<reference evidence="2 3" key="1">
    <citation type="submission" date="2023-10" db="EMBL/GenBank/DDBJ databases">
        <authorList>
            <person name="Botero Cardona J."/>
        </authorList>
    </citation>
    <scope>NUCLEOTIDE SEQUENCE [LARGE SCALE GENOMIC DNA]</scope>
    <source>
        <strain evidence="2 3">R-54839</strain>
    </source>
</reference>
<organism evidence="2 3">
    <name type="scientific">Fructobacillus fructosus</name>
    <dbReference type="NCBI Taxonomy" id="1631"/>
    <lineage>
        <taxon>Bacteria</taxon>
        <taxon>Bacillati</taxon>
        <taxon>Bacillota</taxon>
        <taxon>Bacilli</taxon>
        <taxon>Lactobacillales</taxon>
        <taxon>Lactobacillaceae</taxon>
        <taxon>Fructobacillus</taxon>
    </lineage>
</organism>
<dbReference type="EMBL" id="CAUZLR010000002">
    <property type="protein sequence ID" value="CAK1233494.1"/>
    <property type="molecule type" value="Genomic_DNA"/>
</dbReference>